<evidence type="ECO:0000256" key="3">
    <source>
        <dbReference type="PROSITE-ProRule" id="PRU00023"/>
    </source>
</evidence>
<keyword evidence="5" id="KW-1185">Reference proteome</keyword>
<dbReference type="Gene3D" id="1.25.40.20">
    <property type="entry name" value="Ankyrin repeat-containing domain"/>
    <property type="match status" value="2"/>
</dbReference>
<dbReference type="InterPro" id="IPR036770">
    <property type="entry name" value="Ankyrin_rpt-contain_sf"/>
</dbReference>
<dbReference type="PANTHER" id="PTHR24203">
    <property type="entry name" value="ANKYRIN REPEAT FAMILY PROTEIN"/>
    <property type="match status" value="1"/>
</dbReference>
<evidence type="ECO:0000256" key="2">
    <source>
        <dbReference type="ARBA" id="ARBA00023043"/>
    </source>
</evidence>
<organism evidence="4 5">
    <name type="scientific">Colletotrichum orchidophilum</name>
    <dbReference type="NCBI Taxonomy" id="1209926"/>
    <lineage>
        <taxon>Eukaryota</taxon>
        <taxon>Fungi</taxon>
        <taxon>Dikarya</taxon>
        <taxon>Ascomycota</taxon>
        <taxon>Pezizomycotina</taxon>
        <taxon>Sordariomycetes</taxon>
        <taxon>Hypocreomycetidae</taxon>
        <taxon>Glomerellales</taxon>
        <taxon>Glomerellaceae</taxon>
        <taxon>Colletotrichum</taxon>
    </lineage>
</organism>
<dbReference type="PANTHER" id="PTHR24203:SF86">
    <property type="entry name" value="PROTEASOME 26S SUBUNIT, NON-ATPASE 10"/>
    <property type="match status" value="1"/>
</dbReference>
<dbReference type="AlphaFoldDB" id="A0A1G4B9Q8"/>
<protein>
    <submittedName>
        <fullName evidence="4">Uncharacterized protein</fullName>
    </submittedName>
</protein>
<evidence type="ECO:0000313" key="5">
    <source>
        <dbReference type="Proteomes" id="UP000176998"/>
    </source>
</evidence>
<feature type="repeat" description="ANK" evidence="3">
    <location>
        <begin position="112"/>
        <end position="141"/>
    </location>
</feature>
<keyword evidence="2 3" id="KW-0040">ANK repeat</keyword>
<dbReference type="RefSeq" id="XP_022475291.1">
    <property type="nucleotide sequence ID" value="XM_022618149.1"/>
</dbReference>
<dbReference type="GeneID" id="34559659"/>
<dbReference type="SMART" id="SM00248">
    <property type="entry name" value="ANK"/>
    <property type="match status" value="5"/>
</dbReference>
<name>A0A1G4B9Q8_9PEZI</name>
<dbReference type="SUPFAM" id="SSF48403">
    <property type="entry name" value="Ankyrin repeat"/>
    <property type="match status" value="1"/>
</dbReference>
<dbReference type="InterPro" id="IPR002110">
    <property type="entry name" value="Ankyrin_rpt"/>
</dbReference>
<gene>
    <name evidence="4" type="ORF">CORC01_06508</name>
</gene>
<dbReference type="EMBL" id="MJBS01000049">
    <property type="protein sequence ID" value="OHE98140.1"/>
    <property type="molecule type" value="Genomic_DNA"/>
</dbReference>
<dbReference type="PROSITE" id="PS50297">
    <property type="entry name" value="ANK_REP_REGION"/>
    <property type="match status" value="2"/>
</dbReference>
<dbReference type="PRINTS" id="PR01415">
    <property type="entry name" value="ANKYRIN"/>
</dbReference>
<comment type="caution">
    <text evidence="4">The sequence shown here is derived from an EMBL/GenBank/DDBJ whole genome shotgun (WGS) entry which is preliminary data.</text>
</comment>
<keyword evidence="1" id="KW-0677">Repeat</keyword>
<dbReference type="PROSITE" id="PS50088">
    <property type="entry name" value="ANK_REPEAT"/>
    <property type="match status" value="2"/>
</dbReference>
<reference evidence="4 5" key="1">
    <citation type="submission" date="2016-09" db="EMBL/GenBank/DDBJ databases">
        <authorList>
            <person name="Capua I."/>
            <person name="De Benedictis P."/>
            <person name="Joannis T."/>
            <person name="Lombin L.H."/>
            <person name="Cattoli G."/>
        </authorList>
    </citation>
    <scope>NUCLEOTIDE SEQUENCE [LARGE SCALE GENOMIC DNA]</scope>
    <source>
        <strain evidence="4 5">IMI 309357</strain>
    </source>
</reference>
<dbReference type="OrthoDB" id="4837510at2759"/>
<sequence>MASSMIPPEVWLHVNHYLNWSADLAALAQVNRKFYDIFQREVYLAAVREDNADIIVKSASTGNLRTLQHALSYGADLNKVYPAEAPPRLKNWVERAGRHDSNVILSKACFATPLHLAAKHGHYDTVRWLLDQNVDTELPGRFLCQCLPVGIMGTLGQPDDVSDGVPGWTPLHLAICNRQVAVARLLLSSGASQSVRVNHSSSKFPHFNRSFYGDSSIGLDPTRYRGPMVVSALHSAAYSGTKPIITHLVRDLKTDINKRFEMIGATPLYYAIAASDLSSIVLLLSLGARPEVPFVGSTKYQTYDSALEFALVSKKTDAALQLLTQPGAAWHNPPESPIRATCISNIWHRV</sequence>
<feature type="repeat" description="ANK" evidence="3">
    <location>
        <begin position="166"/>
        <end position="198"/>
    </location>
</feature>
<accession>A0A1G4B9Q8</accession>
<dbReference type="STRING" id="1209926.A0A1G4B9Q8"/>
<dbReference type="Pfam" id="PF12796">
    <property type="entry name" value="Ank_2"/>
    <property type="match status" value="1"/>
</dbReference>
<evidence type="ECO:0000313" key="4">
    <source>
        <dbReference type="EMBL" id="OHE98140.1"/>
    </source>
</evidence>
<evidence type="ECO:0000256" key="1">
    <source>
        <dbReference type="ARBA" id="ARBA00022737"/>
    </source>
</evidence>
<dbReference type="Proteomes" id="UP000176998">
    <property type="component" value="Unassembled WGS sequence"/>
</dbReference>
<proteinExistence type="predicted"/>
<dbReference type="CDD" id="cd09917">
    <property type="entry name" value="F-box_SF"/>
    <property type="match status" value="1"/>
</dbReference>